<comment type="caution">
    <text evidence="1">The sequence shown here is derived from an EMBL/GenBank/DDBJ whole genome shotgun (WGS) entry which is preliminary data.</text>
</comment>
<name>A0A4Y2X6M2_ARAVE</name>
<proteinExistence type="predicted"/>
<gene>
    <name evidence="1" type="ORF">AVEN_74494_1</name>
</gene>
<dbReference type="AlphaFoldDB" id="A0A4Y2X6M2"/>
<keyword evidence="2" id="KW-1185">Reference proteome</keyword>
<accession>A0A4Y2X6M2</accession>
<evidence type="ECO:0000313" key="2">
    <source>
        <dbReference type="Proteomes" id="UP000499080"/>
    </source>
</evidence>
<evidence type="ECO:0000313" key="1">
    <source>
        <dbReference type="EMBL" id="GBO45201.1"/>
    </source>
</evidence>
<sequence length="112" mass="13180">MTSHECVISQYKKSVHIKPSFFALSLTRFSAAPQTEMATVDRKLRCLYPYIRPADKVTCHRMFECSMNMMICKQMSNWNAAHHYECLMKWDRKRIPCPNAMKGIKPIFYLPV</sequence>
<organism evidence="1 2">
    <name type="scientific">Araneus ventricosus</name>
    <name type="common">Orbweaver spider</name>
    <name type="synonym">Epeira ventricosa</name>
    <dbReference type="NCBI Taxonomy" id="182803"/>
    <lineage>
        <taxon>Eukaryota</taxon>
        <taxon>Metazoa</taxon>
        <taxon>Ecdysozoa</taxon>
        <taxon>Arthropoda</taxon>
        <taxon>Chelicerata</taxon>
        <taxon>Arachnida</taxon>
        <taxon>Araneae</taxon>
        <taxon>Araneomorphae</taxon>
        <taxon>Entelegynae</taxon>
        <taxon>Araneoidea</taxon>
        <taxon>Araneidae</taxon>
        <taxon>Araneus</taxon>
    </lineage>
</organism>
<dbReference type="Proteomes" id="UP000499080">
    <property type="component" value="Unassembled WGS sequence"/>
</dbReference>
<dbReference type="EMBL" id="BGPR01072239">
    <property type="protein sequence ID" value="GBO45201.1"/>
    <property type="molecule type" value="Genomic_DNA"/>
</dbReference>
<reference evidence="1 2" key="1">
    <citation type="journal article" date="2019" name="Sci. Rep.">
        <title>Orb-weaving spider Araneus ventricosus genome elucidates the spidroin gene catalogue.</title>
        <authorList>
            <person name="Kono N."/>
            <person name="Nakamura H."/>
            <person name="Ohtoshi R."/>
            <person name="Moran D.A.P."/>
            <person name="Shinohara A."/>
            <person name="Yoshida Y."/>
            <person name="Fujiwara M."/>
            <person name="Mori M."/>
            <person name="Tomita M."/>
            <person name="Arakawa K."/>
        </authorList>
    </citation>
    <scope>NUCLEOTIDE SEQUENCE [LARGE SCALE GENOMIC DNA]</scope>
</reference>
<protein>
    <submittedName>
        <fullName evidence="1">Uncharacterized protein</fullName>
    </submittedName>
</protein>